<keyword evidence="2" id="KW-1185">Reference proteome</keyword>
<accession>A0A1Y6CRU0</accession>
<protein>
    <submittedName>
        <fullName evidence="1">Uncharacterized protein</fullName>
    </submittedName>
</protein>
<dbReference type="Proteomes" id="UP000192907">
    <property type="component" value="Unassembled WGS sequence"/>
</dbReference>
<evidence type="ECO:0000313" key="2">
    <source>
        <dbReference type="Proteomes" id="UP000192907"/>
    </source>
</evidence>
<proteinExistence type="predicted"/>
<gene>
    <name evidence="1" type="ORF">SAMN06296036_1525</name>
</gene>
<reference evidence="2" key="1">
    <citation type="submission" date="2017-04" db="EMBL/GenBank/DDBJ databases">
        <authorList>
            <person name="Varghese N."/>
            <person name="Submissions S."/>
        </authorList>
    </citation>
    <scope>NUCLEOTIDE SEQUENCE [LARGE SCALE GENOMIC DNA]</scope>
    <source>
        <strain evidence="2">RKEM611</strain>
    </source>
</reference>
<evidence type="ECO:0000313" key="1">
    <source>
        <dbReference type="EMBL" id="SMF84093.1"/>
    </source>
</evidence>
<name>A0A1Y6CRU0_9BACT</name>
<sequence length="206" mass="23404">MTLNPIVSWTFRGEDANGNWIRKLEAKYDGERLIKQNIYLVEAGPYHIPYFTTGPLENIEEDVVSNLEYIEKLVEAREFYFSSKGMFSGSYYDLTKDLRAVNVLVNNRWSYTWVSIHETENPGMHLVRIDKALFVPQDEEGGNLYFKEQTAFIKKGSKLDSLSAVALESNFSTPIAEDSFKTGSGVELGVKGSDIRLYGGRSDSRF</sequence>
<dbReference type="EMBL" id="FWZT01000052">
    <property type="protein sequence ID" value="SMF84093.1"/>
    <property type="molecule type" value="Genomic_DNA"/>
</dbReference>
<dbReference type="RefSeq" id="WP_132326444.1">
    <property type="nucleotide sequence ID" value="NZ_FWZT01000052.1"/>
</dbReference>
<organism evidence="1 2">
    <name type="scientific">Pseudobacteriovorax antillogorgiicola</name>
    <dbReference type="NCBI Taxonomy" id="1513793"/>
    <lineage>
        <taxon>Bacteria</taxon>
        <taxon>Pseudomonadati</taxon>
        <taxon>Bdellovibrionota</taxon>
        <taxon>Oligoflexia</taxon>
        <taxon>Oligoflexales</taxon>
        <taxon>Pseudobacteriovoracaceae</taxon>
        <taxon>Pseudobacteriovorax</taxon>
    </lineage>
</organism>
<dbReference type="AlphaFoldDB" id="A0A1Y6CRU0"/>